<dbReference type="AlphaFoldDB" id="A0A5F1YF55"/>
<dbReference type="PROSITE" id="PS50005">
    <property type="entry name" value="TPR"/>
    <property type="match status" value="1"/>
</dbReference>
<dbReference type="InterPro" id="IPR019734">
    <property type="entry name" value="TPR_rpt"/>
</dbReference>
<name>A0A5F1YF55_9LEPT</name>
<evidence type="ECO:0000313" key="3">
    <source>
        <dbReference type="Proteomes" id="UP000298277"/>
    </source>
</evidence>
<accession>A0A5F1YF55</accession>
<gene>
    <name evidence="2" type="ORF">EHQ17_02035</name>
</gene>
<sequence length="354" mass="39004">MLSKKLIFTILVLFHFQCAETIDVEYPVFPKDKEGRALQKFLGQIRNVGIAVEKPKKSLFESIFGSGSSFIDQMPAKVFEAFDKESYFRLTDLSKRADILNEATFSLTGVTESRANIGKLIGAEAILYIGYQKPYTECGTENKIDFVAAGRKVAGIAASMMDKQGTRSSSSNEPVSKPTGVRYMLIPLDATLINVETGEVKKAVVSNPAKVFNSVGNLRCPSVLDSFGQGLEEAAQYVKSRLSPKVKTEKIKVFVESDDLEVKELLTEGYEEIKGETPSFKKAKIAWEKADQKSGGKSWAAKANLATYFFSSGDYESAIKLYEAAMNLSGSDKSYLREMRKRVEAVSAVDESAN</sequence>
<dbReference type="EMBL" id="RQFA01000010">
    <property type="protein sequence ID" value="TGK38444.1"/>
    <property type="molecule type" value="Genomic_DNA"/>
</dbReference>
<organism evidence="2 3">
    <name type="scientific">Leptospira gomenensis</name>
    <dbReference type="NCBI Taxonomy" id="2484974"/>
    <lineage>
        <taxon>Bacteria</taxon>
        <taxon>Pseudomonadati</taxon>
        <taxon>Spirochaetota</taxon>
        <taxon>Spirochaetia</taxon>
        <taxon>Leptospirales</taxon>
        <taxon>Leptospiraceae</taxon>
        <taxon>Leptospira</taxon>
    </lineage>
</organism>
<reference evidence="2" key="1">
    <citation type="journal article" date="2019" name="PLoS Negl. Trop. Dis.">
        <title>Revisiting the worldwide diversity of Leptospira species in the environment.</title>
        <authorList>
            <person name="Vincent A.T."/>
            <person name="Schiettekatte O."/>
            <person name="Bourhy P."/>
            <person name="Veyrier F.J."/>
            <person name="Picardeau M."/>
        </authorList>
    </citation>
    <scope>NUCLEOTIDE SEQUENCE [LARGE SCALE GENOMIC DNA]</scope>
    <source>
        <strain evidence="2">201800299</strain>
    </source>
</reference>
<evidence type="ECO:0000313" key="2">
    <source>
        <dbReference type="EMBL" id="TGK38444.1"/>
    </source>
</evidence>
<keyword evidence="3" id="KW-1185">Reference proteome</keyword>
<feature type="repeat" description="TPR" evidence="1">
    <location>
        <begin position="299"/>
        <end position="332"/>
    </location>
</feature>
<comment type="caution">
    <text evidence="2">The sequence shown here is derived from an EMBL/GenBank/DDBJ whole genome shotgun (WGS) entry which is preliminary data.</text>
</comment>
<dbReference type="RefSeq" id="WP_135594998.1">
    <property type="nucleotide sequence ID" value="NZ_RQEZ01000088.1"/>
</dbReference>
<dbReference type="Proteomes" id="UP000298277">
    <property type="component" value="Unassembled WGS sequence"/>
</dbReference>
<proteinExistence type="predicted"/>
<keyword evidence="2" id="KW-0449">Lipoprotein</keyword>
<dbReference type="SUPFAM" id="SSF81901">
    <property type="entry name" value="HCP-like"/>
    <property type="match status" value="1"/>
</dbReference>
<dbReference type="OrthoDB" id="9892545at2"/>
<protein>
    <submittedName>
        <fullName evidence="2">Lipoprotein LipL41</fullName>
    </submittedName>
</protein>
<keyword evidence="1" id="KW-0802">TPR repeat</keyword>
<dbReference type="NCBIfam" id="NF033161">
    <property type="entry name" value="lipo_LipL41"/>
    <property type="match status" value="1"/>
</dbReference>
<evidence type="ECO:0000256" key="1">
    <source>
        <dbReference type="PROSITE-ProRule" id="PRU00339"/>
    </source>
</evidence>